<feature type="modified residue" description="4-aspartylphosphate" evidence="3">
    <location>
        <position position="116"/>
    </location>
</feature>
<comment type="caution">
    <text evidence="6">The sequence shown here is derived from an EMBL/GenBank/DDBJ whole genome shotgun (WGS) entry which is preliminary data.</text>
</comment>
<evidence type="ECO:0000256" key="4">
    <source>
        <dbReference type="SAM" id="MobiDB-lite"/>
    </source>
</evidence>
<dbReference type="GO" id="GO:0000155">
    <property type="term" value="F:phosphorelay sensor kinase activity"/>
    <property type="evidence" value="ECO:0007669"/>
    <property type="project" value="TreeGrafter"/>
</dbReference>
<evidence type="ECO:0000256" key="2">
    <source>
        <dbReference type="ARBA" id="ARBA00023012"/>
    </source>
</evidence>
<keyword evidence="1 3" id="KW-0597">Phosphoprotein</keyword>
<dbReference type="InterPro" id="IPR001789">
    <property type="entry name" value="Sig_transdc_resp-reg_receiver"/>
</dbReference>
<accession>A0A2W4Y4X0</accession>
<reference evidence="7" key="1">
    <citation type="submission" date="2018-04" db="EMBL/GenBank/DDBJ databases">
        <authorList>
            <person name="Cornet L."/>
        </authorList>
    </citation>
    <scope>NUCLEOTIDE SEQUENCE [LARGE SCALE GENOMIC DNA]</scope>
</reference>
<feature type="region of interest" description="Disordered" evidence="4">
    <location>
        <begin position="1"/>
        <end position="21"/>
    </location>
</feature>
<dbReference type="PANTHER" id="PTHR43547">
    <property type="entry name" value="TWO-COMPONENT HISTIDINE KINASE"/>
    <property type="match status" value="1"/>
</dbReference>
<protein>
    <recommendedName>
        <fullName evidence="5">Response regulatory domain-containing protein</fullName>
    </recommendedName>
</protein>
<organism evidence="6 7">
    <name type="scientific">Shackletoniella antarctica</name>
    <dbReference type="NCBI Taxonomy" id="268115"/>
    <lineage>
        <taxon>Bacteria</taxon>
        <taxon>Bacillati</taxon>
        <taxon>Cyanobacteriota</taxon>
        <taxon>Cyanophyceae</taxon>
        <taxon>Oculatellales</taxon>
        <taxon>Oculatellaceae</taxon>
        <taxon>Shackletoniella</taxon>
    </lineage>
</organism>
<feature type="domain" description="Response regulatory" evidence="5">
    <location>
        <begin position="67"/>
        <end position="183"/>
    </location>
</feature>
<dbReference type="Pfam" id="PF00072">
    <property type="entry name" value="Response_reg"/>
    <property type="match status" value="1"/>
</dbReference>
<dbReference type="PROSITE" id="PS50110">
    <property type="entry name" value="RESPONSE_REGULATORY"/>
    <property type="match status" value="1"/>
</dbReference>
<dbReference type="Proteomes" id="UP000249081">
    <property type="component" value="Unassembled WGS sequence"/>
</dbReference>
<evidence type="ECO:0000256" key="3">
    <source>
        <dbReference type="PROSITE-ProRule" id="PRU00169"/>
    </source>
</evidence>
<evidence type="ECO:0000256" key="1">
    <source>
        <dbReference type="ARBA" id="ARBA00022553"/>
    </source>
</evidence>
<name>A0A2W4Y4X0_9CYAN</name>
<gene>
    <name evidence="6" type="ORF">DCF17_09615</name>
</gene>
<proteinExistence type="predicted"/>
<dbReference type="SMART" id="SM00448">
    <property type="entry name" value="REC"/>
    <property type="match status" value="1"/>
</dbReference>
<dbReference type="Gene3D" id="3.40.50.2300">
    <property type="match status" value="1"/>
</dbReference>
<dbReference type="SUPFAM" id="SSF52172">
    <property type="entry name" value="CheY-like"/>
    <property type="match status" value="1"/>
</dbReference>
<dbReference type="EMBL" id="QBMN01000054">
    <property type="protein sequence ID" value="PZO42045.1"/>
    <property type="molecule type" value="Genomic_DNA"/>
</dbReference>
<evidence type="ECO:0000313" key="7">
    <source>
        <dbReference type="Proteomes" id="UP000249081"/>
    </source>
</evidence>
<evidence type="ECO:0000313" key="6">
    <source>
        <dbReference type="EMBL" id="PZO42045.1"/>
    </source>
</evidence>
<dbReference type="AlphaFoldDB" id="A0A2W4Y4X0"/>
<reference evidence="6 7" key="2">
    <citation type="submission" date="2018-06" db="EMBL/GenBank/DDBJ databases">
        <title>Metagenomic assembly of (sub)arctic Cyanobacteria and their associated microbiome from non-axenic cultures.</title>
        <authorList>
            <person name="Baurain D."/>
        </authorList>
    </citation>
    <scope>NUCLEOTIDE SEQUENCE [LARGE SCALE GENOMIC DNA]</scope>
    <source>
        <strain evidence="6">ULC041bin1</strain>
    </source>
</reference>
<dbReference type="InterPro" id="IPR011006">
    <property type="entry name" value="CheY-like_superfamily"/>
</dbReference>
<dbReference type="PANTHER" id="PTHR43547:SF2">
    <property type="entry name" value="HYBRID SIGNAL TRANSDUCTION HISTIDINE KINASE C"/>
    <property type="match status" value="1"/>
</dbReference>
<evidence type="ECO:0000259" key="5">
    <source>
        <dbReference type="PROSITE" id="PS50110"/>
    </source>
</evidence>
<keyword evidence="2" id="KW-0902">Two-component regulatory system</keyword>
<sequence length="207" mass="22836">MWRHRPGANHYLPTHPPDRGTINVQSQPGHGSVFTCQFKEVAVVTEGGPKQTVNTAKIDLNQFPPLTVLVVDNIQSNQDLIAGYFSHTHHHLLFAQDGLRGMQVAQAHRADLIFLDLLMPVMGGHETAIALKQDPTTRHIPIILITASLSYAGKTITPNSPYAGILHKPVNRQQIADGELWGGLRHLPPRRLLGRPKRWICSATLSG</sequence>